<dbReference type="PANTHER" id="PTHR43653:SF1">
    <property type="entry name" value="CYTOCHROME C-TYPE BIOGENESIS PROTEIN CCMF"/>
    <property type="match status" value="1"/>
</dbReference>
<feature type="transmembrane region" description="Helical" evidence="10">
    <location>
        <begin position="425"/>
        <end position="443"/>
    </location>
</feature>
<dbReference type="GO" id="GO:0005886">
    <property type="term" value="C:plasma membrane"/>
    <property type="evidence" value="ECO:0007669"/>
    <property type="project" value="UniProtKB-SubCell"/>
</dbReference>
<feature type="transmembrane region" description="Helical" evidence="10">
    <location>
        <begin position="209"/>
        <end position="229"/>
    </location>
</feature>
<evidence type="ECO:0000256" key="2">
    <source>
        <dbReference type="ARBA" id="ARBA00009186"/>
    </source>
</evidence>
<keyword evidence="4" id="KW-0997">Cell inner membrane</keyword>
<feature type="domain" description="Cytochrome c-type biogenesis protein CcmF C-terminal" evidence="12">
    <location>
        <begin position="315"/>
        <end position="632"/>
    </location>
</feature>
<comment type="function">
    <text evidence="9">Required for the biogenesis of c-type cytochromes. Possible subunit of a heme lyase.</text>
</comment>
<feature type="transmembrane region" description="Helical" evidence="10">
    <location>
        <begin position="482"/>
        <end position="506"/>
    </location>
</feature>
<comment type="similarity">
    <text evidence="2">Belongs to the CcmF/CycK/Ccl1/NrfE/CcsA family.</text>
</comment>
<dbReference type="GO" id="GO:0016829">
    <property type="term" value="F:lyase activity"/>
    <property type="evidence" value="ECO:0007669"/>
    <property type="project" value="UniProtKB-KW"/>
</dbReference>
<dbReference type="PANTHER" id="PTHR43653">
    <property type="entry name" value="CYTOCHROME C ASSEMBLY PROTEIN-RELATED"/>
    <property type="match status" value="1"/>
</dbReference>
<dbReference type="NCBIfam" id="NF007691">
    <property type="entry name" value="PRK10369.1"/>
    <property type="match status" value="1"/>
</dbReference>
<dbReference type="GO" id="GO:0017004">
    <property type="term" value="P:cytochrome complex assembly"/>
    <property type="evidence" value="ECO:0007669"/>
    <property type="project" value="UniProtKB-KW"/>
</dbReference>
<keyword evidence="7 10" id="KW-1133">Transmembrane helix</keyword>
<keyword evidence="5 10" id="KW-0812">Transmembrane</keyword>
<evidence type="ECO:0000256" key="4">
    <source>
        <dbReference type="ARBA" id="ARBA00022519"/>
    </source>
</evidence>
<keyword evidence="13" id="KW-0456">Lyase</keyword>
<sequence>MTGELGQVLLLGALLVALLMGTLPLLGAHTANSRLMRIGSQAALVQFALVGTAFGLLTYAFLTLDFSIEYVARNSNSRLPAGYRFSAVWGAHEGSLLLWSLVLSAWTAAVALFSRRLPEAFRARVLGVLGWISAGFLLFILYTSNPFARLLPGAAEGMDLNPLLQDPGLIVHPPMLYMGYVGFSVSFAFAVAALLGRQVTREWVRWSRPWTHIAWTFLTVGIALGSWWAYYELGWGGWWFWDPVENASFMPWLVGTALIHSQAVTEKSGAFRNWTLMLAIAAFSLSLLGTFLVRSGVLTSVHAFASDPTRGVFILVYLFLVVGGSLLLFALRAPGMLQGSRFAGMSRETLLLVNNLVLTVMACMVLFGTLYPLLLDALNAGKISVGPPYFGTLFAWLLVPLVLAVPIGFNAFWRQDRLSRVLRKLRLPAVIAIAAAAATAWYFEGVDAWGIAGVAAALWIIASSLQWLIARARSAGGLEGRGPAAMTLAHVGLGVFLIGAGLTNAISTEKHLRMSPGDHFEMAGYTFRFNGTRHVEGPNYVADEGNFTVLREDRQLTTLQPQKRRYLQGNQVMTEAAIDPGLTRDLYVSLGEPLDDQGRDWAVRVYHKPFVRFIWLGALMMAAGGLLAASDRRYRQPAAARQPAPVTTAEAGA</sequence>
<gene>
    <name evidence="13" type="ORF">V3330_12955</name>
</gene>
<feature type="transmembrane region" description="Helical" evidence="10">
    <location>
        <begin position="610"/>
        <end position="629"/>
    </location>
</feature>
<evidence type="ECO:0000256" key="1">
    <source>
        <dbReference type="ARBA" id="ARBA00004429"/>
    </source>
</evidence>
<evidence type="ECO:0000256" key="7">
    <source>
        <dbReference type="ARBA" id="ARBA00022989"/>
    </source>
</evidence>
<comment type="caution">
    <text evidence="13">The sequence shown here is derived from an EMBL/GenBank/DDBJ whole genome shotgun (WGS) entry which is preliminary data.</text>
</comment>
<keyword evidence="3" id="KW-1003">Cell membrane</keyword>
<keyword evidence="8 10" id="KW-0472">Membrane</keyword>
<dbReference type="InterPro" id="IPR003567">
    <property type="entry name" value="Cyt_c_biogenesis"/>
</dbReference>
<feature type="transmembrane region" description="Helical" evidence="10">
    <location>
        <begin position="38"/>
        <end position="62"/>
    </location>
</feature>
<dbReference type="Pfam" id="PF16327">
    <property type="entry name" value="CcmF_C"/>
    <property type="match status" value="1"/>
</dbReference>
<feature type="transmembrane region" description="Helical" evidence="10">
    <location>
        <begin position="449"/>
        <end position="470"/>
    </location>
</feature>
<name>A0AAW9RHR4_9GAMM</name>
<dbReference type="InterPro" id="IPR003568">
    <property type="entry name" value="Cyt_c_biogenesis_CcmF"/>
</dbReference>
<evidence type="ECO:0000256" key="3">
    <source>
        <dbReference type="ARBA" id="ARBA00022475"/>
    </source>
</evidence>
<feature type="transmembrane region" description="Helical" evidence="10">
    <location>
        <begin position="125"/>
        <end position="142"/>
    </location>
</feature>
<evidence type="ECO:0000259" key="12">
    <source>
        <dbReference type="Pfam" id="PF16327"/>
    </source>
</evidence>
<evidence type="ECO:0000313" key="13">
    <source>
        <dbReference type="EMBL" id="MEJ8568534.1"/>
    </source>
</evidence>
<feature type="transmembrane region" description="Helical" evidence="10">
    <location>
        <begin position="393"/>
        <end position="413"/>
    </location>
</feature>
<feature type="transmembrane region" description="Helical" evidence="10">
    <location>
        <begin position="274"/>
        <end position="292"/>
    </location>
</feature>
<dbReference type="InterPro" id="IPR032523">
    <property type="entry name" value="CcmF_C"/>
</dbReference>
<dbReference type="GO" id="GO:0015232">
    <property type="term" value="F:heme transmembrane transporter activity"/>
    <property type="evidence" value="ECO:0007669"/>
    <property type="project" value="InterPro"/>
</dbReference>
<reference evidence="13 14" key="1">
    <citation type="submission" date="2024-02" db="EMBL/GenBank/DDBJ databases">
        <title>A novel Wenzhouxiangellaceae bacterium, isolated from coastal sediments.</title>
        <authorList>
            <person name="Du Z.-J."/>
            <person name="Ye Y.-Q."/>
            <person name="Zhang X.-Y."/>
        </authorList>
    </citation>
    <scope>NUCLEOTIDE SEQUENCE [LARGE SCALE GENOMIC DNA]</scope>
    <source>
        <strain evidence="13 14">CH-27</strain>
    </source>
</reference>
<dbReference type="AlphaFoldDB" id="A0AAW9RHR4"/>
<protein>
    <submittedName>
        <fullName evidence="13">Heme lyase CcmF/NrfE family subunit</fullName>
    </submittedName>
</protein>
<dbReference type="Pfam" id="PF01578">
    <property type="entry name" value="Cytochrom_C_asm"/>
    <property type="match status" value="1"/>
</dbReference>
<evidence type="ECO:0000256" key="8">
    <source>
        <dbReference type="ARBA" id="ARBA00023136"/>
    </source>
</evidence>
<feature type="domain" description="Cytochrome c assembly protein" evidence="11">
    <location>
        <begin position="89"/>
        <end position="295"/>
    </location>
</feature>
<feature type="transmembrane region" description="Helical" evidence="10">
    <location>
        <begin position="96"/>
        <end position="113"/>
    </location>
</feature>
<feature type="transmembrane region" description="Helical" evidence="10">
    <location>
        <begin position="352"/>
        <end position="373"/>
    </location>
</feature>
<feature type="transmembrane region" description="Helical" evidence="10">
    <location>
        <begin position="312"/>
        <end position="331"/>
    </location>
</feature>
<organism evidence="13 14">
    <name type="scientific">Elongatibacter sediminis</name>
    <dbReference type="NCBI Taxonomy" id="3119006"/>
    <lineage>
        <taxon>Bacteria</taxon>
        <taxon>Pseudomonadati</taxon>
        <taxon>Pseudomonadota</taxon>
        <taxon>Gammaproteobacteria</taxon>
        <taxon>Chromatiales</taxon>
        <taxon>Wenzhouxiangellaceae</taxon>
        <taxon>Elongatibacter</taxon>
    </lineage>
</organism>
<dbReference type="PRINTS" id="PR01411">
    <property type="entry name" value="CCMFBIOGNSIS"/>
</dbReference>
<dbReference type="Proteomes" id="UP001359886">
    <property type="component" value="Unassembled WGS sequence"/>
</dbReference>
<evidence type="ECO:0000256" key="10">
    <source>
        <dbReference type="SAM" id="Phobius"/>
    </source>
</evidence>
<evidence type="ECO:0000256" key="6">
    <source>
        <dbReference type="ARBA" id="ARBA00022748"/>
    </source>
</evidence>
<feature type="transmembrane region" description="Helical" evidence="10">
    <location>
        <begin position="177"/>
        <end position="197"/>
    </location>
</feature>
<evidence type="ECO:0000259" key="11">
    <source>
        <dbReference type="Pfam" id="PF01578"/>
    </source>
</evidence>
<accession>A0AAW9RHR4</accession>
<feature type="transmembrane region" description="Helical" evidence="10">
    <location>
        <begin position="249"/>
        <end position="265"/>
    </location>
</feature>
<dbReference type="NCBIfam" id="TIGR00353">
    <property type="entry name" value="nrfE"/>
    <property type="match status" value="1"/>
</dbReference>
<dbReference type="GO" id="GO:0020037">
    <property type="term" value="F:heme binding"/>
    <property type="evidence" value="ECO:0007669"/>
    <property type="project" value="InterPro"/>
</dbReference>
<dbReference type="RefSeq" id="WP_354695856.1">
    <property type="nucleotide sequence ID" value="NZ_JAZHOG010000008.1"/>
</dbReference>
<comment type="subcellular location">
    <subcellularLocation>
        <location evidence="1">Cell inner membrane</location>
        <topology evidence="1">Multi-pass membrane protein</topology>
    </subcellularLocation>
</comment>
<feature type="transmembrane region" description="Helical" evidence="10">
    <location>
        <begin position="6"/>
        <end position="26"/>
    </location>
</feature>
<keyword evidence="6" id="KW-0201">Cytochrome c-type biogenesis</keyword>
<evidence type="ECO:0000313" key="14">
    <source>
        <dbReference type="Proteomes" id="UP001359886"/>
    </source>
</evidence>
<dbReference type="PRINTS" id="PR01410">
    <property type="entry name" value="CCBIOGENESIS"/>
</dbReference>
<dbReference type="EMBL" id="JAZHOG010000008">
    <property type="protein sequence ID" value="MEJ8568534.1"/>
    <property type="molecule type" value="Genomic_DNA"/>
</dbReference>
<evidence type="ECO:0000256" key="5">
    <source>
        <dbReference type="ARBA" id="ARBA00022692"/>
    </source>
</evidence>
<keyword evidence="14" id="KW-1185">Reference proteome</keyword>
<proteinExistence type="inferred from homology"/>
<evidence type="ECO:0000256" key="9">
    <source>
        <dbReference type="ARBA" id="ARBA00037230"/>
    </source>
</evidence>
<dbReference type="InterPro" id="IPR002541">
    <property type="entry name" value="Cyt_c_assembly"/>
</dbReference>